<evidence type="ECO:0000259" key="1">
    <source>
        <dbReference type="PROSITE" id="PS51186"/>
    </source>
</evidence>
<accession>C5KDP9</accession>
<sequence>MDEGPHVVIGAVSMVIPYSMTKKEEKAIRKKMRHPGAKGDFGYIEYVEVVESWRGKGIGTKMLKRAILKAIGEFWIIALSLKVDYENLPAIKVYEKLGFKKILSKLRLPAEHWIVFL</sequence>
<dbReference type="AlphaFoldDB" id="C5KDP9"/>
<feature type="domain" description="N-acetyltransferase" evidence="1">
    <location>
        <begin position="1"/>
        <end position="117"/>
    </location>
</feature>
<dbReference type="InterPro" id="IPR016181">
    <property type="entry name" value="Acyl_CoA_acyltransferase"/>
</dbReference>
<dbReference type="CDD" id="cd04301">
    <property type="entry name" value="NAT_SF"/>
    <property type="match status" value="1"/>
</dbReference>
<dbReference type="Pfam" id="PF00583">
    <property type="entry name" value="Acetyltransf_1"/>
    <property type="match status" value="1"/>
</dbReference>
<dbReference type="EMBL" id="GG672124">
    <property type="protein sequence ID" value="EER17352.1"/>
    <property type="molecule type" value="Genomic_DNA"/>
</dbReference>
<gene>
    <name evidence="2" type="ORF">Pmar_PMAR022294</name>
</gene>
<dbReference type="GO" id="GO:0016747">
    <property type="term" value="F:acyltransferase activity, transferring groups other than amino-acyl groups"/>
    <property type="evidence" value="ECO:0007669"/>
    <property type="project" value="InterPro"/>
</dbReference>
<evidence type="ECO:0000313" key="3">
    <source>
        <dbReference type="Proteomes" id="UP000007800"/>
    </source>
</evidence>
<proteinExistence type="predicted"/>
<keyword evidence="3" id="KW-1185">Reference proteome</keyword>
<dbReference type="InterPro" id="IPR000182">
    <property type="entry name" value="GNAT_dom"/>
</dbReference>
<dbReference type="SUPFAM" id="SSF55729">
    <property type="entry name" value="Acyl-CoA N-acyltransferases (Nat)"/>
    <property type="match status" value="1"/>
</dbReference>
<organism evidence="3">
    <name type="scientific">Perkinsus marinus (strain ATCC 50983 / TXsc)</name>
    <dbReference type="NCBI Taxonomy" id="423536"/>
    <lineage>
        <taxon>Eukaryota</taxon>
        <taxon>Sar</taxon>
        <taxon>Alveolata</taxon>
        <taxon>Perkinsozoa</taxon>
        <taxon>Perkinsea</taxon>
        <taxon>Perkinsida</taxon>
        <taxon>Perkinsidae</taxon>
        <taxon>Perkinsus</taxon>
    </lineage>
</organism>
<protein>
    <recommendedName>
        <fullName evidence="1">N-acetyltransferase domain-containing protein</fullName>
    </recommendedName>
</protein>
<dbReference type="GeneID" id="9062406"/>
<dbReference type="InParanoid" id="C5KDP9"/>
<name>C5KDP9_PERM5</name>
<dbReference type="Proteomes" id="UP000007800">
    <property type="component" value="Unassembled WGS sequence"/>
</dbReference>
<dbReference type="Gene3D" id="3.40.630.30">
    <property type="match status" value="1"/>
</dbReference>
<dbReference type="PROSITE" id="PS51186">
    <property type="entry name" value="GNAT"/>
    <property type="match status" value="1"/>
</dbReference>
<evidence type="ECO:0000313" key="2">
    <source>
        <dbReference type="EMBL" id="EER17352.1"/>
    </source>
</evidence>
<dbReference type="OrthoDB" id="405929at2759"/>
<reference evidence="2 3" key="1">
    <citation type="submission" date="2008-07" db="EMBL/GenBank/DDBJ databases">
        <authorList>
            <person name="El-Sayed N."/>
            <person name="Caler E."/>
            <person name="Inman J."/>
            <person name="Amedeo P."/>
            <person name="Hass B."/>
            <person name="Wortman J."/>
        </authorList>
    </citation>
    <scope>NUCLEOTIDE SEQUENCE [LARGE SCALE GENOMIC DNA]</scope>
    <source>
        <strain evidence="3">ATCC 50983 / TXsc</strain>
    </source>
</reference>
<dbReference type="RefSeq" id="XP_002785556.1">
    <property type="nucleotide sequence ID" value="XM_002785510.1"/>
</dbReference>